<evidence type="ECO:0008006" key="7">
    <source>
        <dbReference type="Google" id="ProtNLM"/>
    </source>
</evidence>
<dbReference type="GeneID" id="36102617"/>
<dbReference type="PIRSF" id="PIRSF005919">
    <property type="entry name" value="UCP005919"/>
    <property type="match status" value="1"/>
</dbReference>
<dbReference type="Proteomes" id="UP000239462">
    <property type="component" value="Chromosome"/>
</dbReference>
<dbReference type="Proteomes" id="UP000590564">
    <property type="component" value="Unassembled WGS sequence"/>
</dbReference>
<evidence type="ECO:0000313" key="3">
    <source>
        <dbReference type="EMBL" id="MBB6496578.1"/>
    </source>
</evidence>
<name>A0A2L1CC09_METMI</name>
<dbReference type="Pfam" id="PF09892">
    <property type="entry name" value="DUF2119"/>
    <property type="match status" value="1"/>
</dbReference>
<sequence length="203" mass="23701">MKIYNNFENNVPKKLFLAGIHGNESKYTSQILENLQKNISNLKVFGNVIIVPELVKDSKYYSTLNPKYYETAEGNFLLKLIEKYKPEFYFEIHSYSEKSYSNLTELKRVDLKGIPPFVDLNNGVLMASISPILREKFKKSDFCMTLEVPNWKVLEVENIVLEILEFAVTSKDRNEMIEKIFNKYPKSAKTAKWLADEFNLTFL</sequence>
<accession>A0A2L1CC09</accession>
<proteinExistence type="predicted"/>
<dbReference type="AlphaFoldDB" id="A0A2L1CC09"/>
<evidence type="ECO:0000313" key="4">
    <source>
        <dbReference type="Proteomes" id="UP000239462"/>
    </source>
</evidence>
<dbReference type="EMBL" id="JACHED010000001">
    <property type="protein sequence ID" value="MBB6496578.1"/>
    <property type="molecule type" value="Genomic_DNA"/>
</dbReference>
<dbReference type="KEGG" id="mmad:MMJJ_15330"/>
<gene>
    <name evidence="2" type="ORF">HNP94_000418</name>
    <name evidence="3" type="ORF">HNP96_000599</name>
    <name evidence="1" type="ORF">MMJJ_15330</name>
</gene>
<reference evidence="2 5" key="3">
    <citation type="submission" date="2020-07" db="EMBL/GenBank/DDBJ databases">
        <title>Genomic Encyclopedia of Type Strains, Phase IV (KMG-V): Genome sequencing to study the core and pangenomes of soil and plant-associated prokaryotes.</title>
        <authorList>
            <person name="Whitman W."/>
        </authorList>
    </citation>
    <scope>NUCLEOTIDE SEQUENCE [LARGE SCALE GENOMIC DNA]</scope>
    <source>
        <strain evidence="2 5">C13</strain>
        <strain evidence="3 6">D1</strain>
    </source>
</reference>
<dbReference type="EMBL" id="JACDUO010000001">
    <property type="protein sequence ID" value="MBA2863418.1"/>
    <property type="molecule type" value="Genomic_DNA"/>
</dbReference>
<dbReference type="EMBL" id="CP026606">
    <property type="protein sequence ID" value="AVB76908.1"/>
    <property type="molecule type" value="Genomic_DNA"/>
</dbReference>
<evidence type="ECO:0000313" key="1">
    <source>
        <dbReference type="EMBL" id="AVB76908.1"/>
    </source>
</evidence>
<protein>
    <recommendedName>
        <fullName evidence="7">DUF2119 domain-containing protein</fullName>
    </recommendedName>
</protein>
<reference evidence="4" key="1">
    <citation type="journal article" date="2018" name="Genome Announc.">
        <title>Complete Genome Sequence of the Methanococcus maripaludis Type Strain JJ (DSM 2067), a Model for Selenoprotein Synthesis in Archaea.</title>
        <authorList>
            <person name="Poehlein A."/>
            <person name="Heym D."/>
            <person name="Quitzke V."/>
            <person name="Fersch J."/>
            <person name="Daniel R."/>
            <person name="Rother M."/>
        </authorList>
    </citation>
    <scope>NUCLEOTIDE SEQUENCE [LARGE SCALE GENOMIC DNA]</scope>
    <source>
        <strain evidence="4">DSM 2067</strain>
    </source>
</reference>
<reference evidence="1" key="2">
    <citation type="submission" date="2018-02" db="EMBL/GenBank/DDBJ databases">
        <title>Complete genome sequence of the Methanococcus maripaludis type strain JJ (DSM 2067), a model for selenoprotein synthesis in Archaea.</title>
        <authorList>
            <person name="Poehlein A."/>
            <person name="Heym D."/>
            <person name="Quitzke V."/>
            <person name="Fersch J."/>
            <person name="Daniel R."/>
            <person name="Rother M."/>
        </authorList>
    </citation>
    <scope>NUCLEOTIDE SEQUENCE [LARGE SCALE GENOMIC DNA]</scope>
    <source>
        <strain evidence="1">DSM 2067</strain>
    </source>
</reference>
<evidence type="ECO:0000313" key="6">
    <source>
        <dbReference type="Proteomes" id="UP000590564"/>
    </source>
</evidence>
<dbReference type="Proteomes" id="UP000567099">
    <property type="component" value="Unassembled WGS sequence"/>
</dbReference>
<organism evidence="1 4">
    <name type="scientific">Methanococcus maripaludis</name>
    <name type="common">Methanococcus deltae</name>
    <dbReference type="NCBI Taxonomy" id="39152"/>
    <lineage>
        <taxon>Archaea</taxon>
        <taxon>Methanobacteriati</taxon>
        <taxon>Methanobacteriota</taxon>
        <taxon>Methanomada group</taxon>
        <taxon>Methanococci</taxon>
        <taxon>Methanococcales</taxon>
        <taxon>Methanococcaceae</taxon>
        <taxon>Methanococcus</taxon>
    </lineage>
</organism>
<dbReference type="RefSeq" id="WP_104838299.1">
    <property type="nucleotide sequence ID" value="NZ_CP026606.1"/>
</dbReference>
<dbReference type="InterPro" id="IPR019218">
    <property type="entry name" value="DUF2119"/>
</dbReference>
<evidence type="ECO:0000313" key="5">
    <source>
        <dbReference type="Proteomes" id="UP000567099"/>
    </source>
</evidence>
<evidence type="ECO:0000313" key="2">
    <source>
        <dbReference type="EMBL" id="MBA2863418.1"/>
    </source>
</evidence>